<feature type="domain" description="Ubiquitin-like" evidence="1">
    <location>
        <begin position="18"/>
        <end position="81"/>
    </location>
</feature>
<evidence type="ECO:0000313" key="2">
    <source>
        <dbReference type="EMBL" id="RPB14430.1"/>
    </source>
</evidence>
<name>A0A3N4KV77_9PEZI</name>
<organism evidence="2 3">
    <name type="scientific">Morchella conica CCBAS932</name>
    <dbReference type="NCBI Taxonomy" id="1392247"/>
    <lineage>
        <taxon>Eukaryota</taxon>
        <taxon>Fungi</taxon>
        <taxon>Dikarya</taxon>
        <taxon>Ascomycota</taxon>
        <taxon>Pezizomycotina</taxon>
        <taxon>Pezizomycetes</taxon>
        <taxon>Pezizales</taxon>
        <taxon>Morchellaceae</taxon>
        <taxon>Morchella</taxon>
    </lineage>
</organism>
<evidence type="ECO:0000313" key="3">
    <source>
        <dbReference type="Proteomes" id="UP000277580"/>
    </source>
</evidence>
<dbReference type="STRING" id="1392247.A0A3N4KV77"/>
<dbReference type="PANTHER" id="PTHR10562">
    <property type="entry name" value="SMALL UBIQUITIN-RELATED MODIFIER"/>
    <property type="match status" value="1"/>
</dbReference>
<dbReference type="AlphaFoldDB" id="A0A3N4KV77"/>
<dbReference type="PROSITE" id="PS50053">
    <property type="entry name" value="UBIQUITIN_2"/>
    <property type="match status" value="1"/>
</dbReference>
<dbReference type="InterPro" id="IPR000626">
    <property type="entry name" value="Ubiquitin-like_dom"/>
</dbReference>
<dbReference type="Proteomes" id="UP000277580">
    <property type="component" value="Unassembled WGS sequence"/>
</dbReference>
<dbReference type="InterPro" id="IPR022617">
    <property type="entry name" value="Rad60/SUMO-like_dom"/>
</dbReference>
<protein>
    <recommendedName>
        <fullName evidence="1">Ubiquitin-like domain-containing protein</fullName>
    </recommendedName>
</protein>
<dbReference type="Gene3D" id="3.10.20.90">
    <property type="entry name" value="Phosphatidylinositol 3-kinase Catalytic Subunit, Chain A, domain 1"/>
    <property type="match status" value="1"/>
</dbReference>
<dbReference type="InParanoid" id="A0A3N4KV77"/>
<accession>A0A3N4KV77</accession>
<dbReference type="Pfam" id="PF11976">
    <property type="entry name" value="Rad60-SLD"/>
    <property type="match status" value="1"/>
</dbReference>
<evidence type="ECO:0000259" key="1">
    <source>
        <dbReference type="PROSITE" id="PS50053"/>
    </source>
</evidence>
<dbReference type="OrthoDB" id="442921at2759"/>
<gene>
    <name evidence="2" type="ORF">P167DRAFT_534251</name>
</gene>
<reference evidence="2 3" key="1">
    <citation type="journal article" date="2018" name="Nat. Ecol. Evol.">
        <title>Pezizomycetes genomes reveal the molecular basis of ectomycorrhizal truffle lifestyle.</title>
        <authorList>
            <person name="Murat C."/>
            <person name="Payen T."/>
            <person name="Noel B."/>
            <person name="Kuo A."/>
            <person name="Morin E."/>
            <person name="Chen J."/>
            <person name="Kohler A."/>
            <person name="Krizsan K."/>
            <person name="Balestrini R."/>
            <person name="Da Silva C."/>
            <person name="Montanini B."/>
            <person name="Hainaut M."/>
            <person name="Levati E."/>
            <person name="Barry K.W."/>
            <person name="Belfiori B."/>
            <person name="Cichocki N."/>
            <person name="Clum A."/>
            <person name="Dockter R.B."/>
            <person name="Fauchery L."/>
            <person name="Guy J."/>
            <person name="Iotti M."/>
            <person name="Le Tacon F."/>
            <person name="Lindquist E.A."/>
            <person name="Lipzen A."/>
            <person name="Malagnac F."/>
            <person name="Mello A."/>
            <person name="Molinier V."/>
            <person name="Miyauchi S."/>
            <person name="Poulain J."/>
            <person name="Riccioni C."/>
            <person name="Rubini A."/>
            <person name="Sitrit Y."/>
            <person name="Splivallo R."/>
            <person name="Traeger S."/>
            <person name="Wang M."/>
            <person name="Zifcakova L."/>
            <person name="Wipf D."/>
            <person name="Zambonelli A."/>
            <person name="Paolocci F."/>
            <person name="Nowrousian M."/>
            <person name="Ottonello S."/>
            <person name="Baldrian P."/>
            <person name="Spatafora J.W."/>
            <person name="Henrissat B."/>
            <person name="Nagy L.G."/>
            <person name="Aury J.M."/>
            <person name="Wincker P."/>
            <person name="Grigoriev I.V."/>
            <person name="Bonfante P."/>
            <person name="Martin F.M."/>
        </authorList>
    </citation>
    <scope>NUCLEOTIDE SEQUENCE [LARGE SCALE GENOMIC DNA]</scope>
    <source>
        <strain evidence="2 3">CCBAS932</strain>
    </source>
</reference>
<dbReference type="InterPro" id="IPR029071">
    <property type="entry name" value="Ubiquitin-like_domsf"/>
</dbReference>
<dbReference type="EMBL" id="ML119118">
    <property type="protein sequence ID" value="RPB14430.1"/>
    <property type="molecule type" value="Genomic_DNA"/>
</dbReference>
<proteinExistence type="predicted"/>
<dbReference type="SUPFAM" id="SSF54236">
    <property type="entry name" value="Ubiquitin-like"/>
    <property type="match status" value="1"/>
</dbReference>
<keyword evidence="3" id="KW-1185">Reference proteome</keyword>
<sequence>MDVKPDIKPKTIAPGAPLTIIVRSQQHGELAFKIKSSAPFYKVANAYCKTKGINPSSVRFHSDGVRLVNDKTIAELDLEPEEDEDGLKVYIEAFLEQVGGDGGRCSKY</sequence>